<feature type="domain" description="TFIIB-type" evidence="13">
    <location>
        <begin position="21"/>
        <end position="52"/>
    </location>
</feature>
<feature type="binding site" evidence="10">
    <location>
        <position position="28"/>
    </location>
    <ligand>
        <name>Zn(2+)</name>
        <dbReference type="ChEBI" id="CHEBI:29105"/>
    </ligand>
</feature>
<sequence length="333" mass="37724">MQEVQQSRLCTPVEKQKPNHESDQCPECSADSIVQSNRGDERICKACGLVIVTQNIDYGPEWRVFDQQDQKNKSRVGAPLTQTMHDKGLTTQIDWQNKDGHGNPLSSTKRTQMNRLRNWQARIRTRNAKERNLQFAFSEIDRMASGLGVPDLPREAACVVYRKAHTADLVRGWATEAIASSCLYIACRQDEIPRSLDEIAEVARVSYERVARGHLHLSKELNLKMTPVDPTRYVPRFVSELNASEEVREQACEIIKIAAKESHQSGKSPTGIAAGALYVAGVLCNEKRTQDDIAQVTQVTKRTIRDRYREQIQALKAHGVGPIRRARLREFDY</sequence>
<dbReference type="Pfam" id="PF00382">
    <property type="entry name" value="TFIIB"/>
    <property type="match status" value="2"/>
</dbReference>
<keyword evidence="14" id="KW-0648">Protein biosynthesis</keyword>
<keyword evidence="6 10" id="KW-0862">Zinc</keyword>
<dbReference type="GO" id="GO:0070897">
    <property type="term" value="P:transcription preinitiation complex assembly"/>
    <property type="evidence" value="ECO:0007669"/>
    <property type="project" value="InterPro"/>
</dbReference>
<keyword evidence="3 10" id="KW-0479">Metal-binding</keyword>
<keyword evidence="15" id="KW-1185">Reference proteome</keyword>
<dbReference type="SMART" id="SM00385">
    <property type="entry name" value="CYCLIN"/>
    <property type="match status" value="2"/>
</dbReference>
<dbReference type="PRINTS" id="PR00685">
    <property type="entry name" value="TIFACTORIIB"/>
</dbReference>
<protein>
    <recommendedName>
        <fullName evidence="2 10">Transcription initiation factor IIB</fullName>
        <shortName evidence="10">TFIIB</shortName>
    </recommendedName>
</protein>
<evidence type="ECO:0000256" key="12">
    <source>
        <dbReference type="SAM" id="MobiDB-lite"/>
    </source>
</evidence>
<dbReference type="CDD" id="cd20550">
    <property type="entry name" value="CYCLIN_TFIIB_archaea_like_rpt2"/>
    <property type="match status" value="1"/>
</dbReference>
<proteinExistence type="inferred from homology"/>
<evidence type="ECO:0000313" key="15">
    <source>
        <dbReference type="Proteomes" id="UP000199126"/>
    </source>
</evidence>
<feature type="binding site" evidence="10">
    <location>
        <position position="44"/>
    </location>
    <ligand>
        <name>Zn(2+)</name>
        <dbReference type="ChEBI" id="CHEBI:29105"/>
    </ligand>
</feature>
<keyword evidence="5 11" id="KW-0863">Zinc-finger</keyword>
<evidence type="ECO:0000256" key="5">
    <source>
        <dbReference type="ARBA" id="ARBA00022771"/>
    </source>
</evidence>
<dbReference type="SUPFAM" id="SSF47954">
    <property type="entry name" value="Cyclin-like"/>
    <property type="match status" value="2"/>
</dbReference>
<feature type="binding site" evidence="10">
    <location>
        <position position="47"/>
    </location>
    <ligand>
        <name>Zn(2+)</name>
        <dbReference type="ChEBI" id="CHEBI:29105"/>
    </ligand>
</feature>
<dbReference type="GO" id="GO:0008270">
    <property type="term" value="F:zinc ion binding"/>
    <property type="evidence" value="ECO:0007669"/>
    <property type="project" value="UniProtKB-UniRule"/>
</dbReference>
<feature type="compositionally biased region" description="Basic and acidic residues" evidence="12">
    <location>
        <begin position="14"/>
        <end position="23"/>
    </location>
</feature>
<dbReference type="Pfam" id="PF08271">
    <property type="entry name" value="Zn_Ribbon_TF"/>
    <property type="match status" value="1"/>
</dbReference>
<dbReference type="InterPro" id="IPR013763">
    <property type="entry name" value="Cyclin-like_dom"/>
</dbReference>
<name>A0A1H8VCC1_9EURY</name>
<dbReference type="AlphaFoldDB" id="A0A1H8VCC1"/>
<feature type="binding site" evidence="10">
    <location>
        <position position="25"/>
    </location>
    <ligand>
        <name>Zn(2+)</name>
        <dbReference type="ChEBI" id="CHEBI:29105"/>
    </ligand>
</feature>
<feature type="repeat" description="2" evidence="10">
    <location>
        <begin position="232"/>
        <end position="313"/>
    </location>
</feature>
<keyword evidence="14" id="KW-0396">Initiation factor</keyword>
<evidence type="ECO:0000256" key="11">
    <source>
        <dbReference type="PROSITE-ProRule" id="PRU00469"/>
    </source>
</evidence>
<dbReference type="EMBL" id="FODV01000015">
    <property type="protein sequence ID" value="SEP12518.1"/>
    <property type="molecule type" value="Genomic_DNA"/>
</dbReference>
<keyword evidence="4 10" id="KW-0677">Repeat</keyword>
<evidence type="ECO:0000256" key="10">
    <source>
        <dbReference type="HAMAP-Rule" id="MF_00383"/>
    </source>
</evidence>
<accession>A0A1H8VCC1</accession>
<feature type="region of interest" description="Disordered" evidence="12">
    <location>
        <begin position="1"/>
        <end position="27"/>
    </location>
</feature>
<dbReference type="HAMAP" id="MF_00383">
    <property type="entry name" value="TF2B_arch"/>
    <property type="match status" value="1"/>
</dbReference>
<dbReference type="Gene3D" id="1.10.472.170">
    <property type="match status" value="1"/>
</dbReference>
<dbReference type="RefSeq" id="WP_089827015.1">
    <property type="nucleotide sequence ID" value="NZ_FODV01000015.1"/>
</dbReference>
<reference evidence="15" key="1">
    <citation type="submission" date="2016-10" db="EMBL/GenBank/DDBJ databases">
        <authorList>
            <person name="Varghese N."/>
            <person name="Submissions S."/>
        </authorList>
    </citation>
    <scope>NUCLEOTIDE SEQUENCE [LARGE SCALE GENOMIC DNA]</scope>
    <source>
        <strain evidence="15">CGMCC 1.10121</strain>
    </source>
</reference>
<evidence type="ECO:0000256" key="9">
    <source>
        <dbReference type="ARBA" id="ARBA00053882"/>
    </source>
</evidence>
<gene>
    <name evidence="10" type="primary">tfb</name>
    <name evidence="14" type="ORF">SAMN04487948_11545</name>
</gene>
<dbReference type="InterPro" id="IPR036915">
    <property type="entry name" value="Cyclin-like_sf"/>
</dbReference>
<dbReference type="InterPro" id="IPR013150">
    <property type="entry name" value="TFIIB_cyclin"/>
</dbReference>
<dbReference type="InterPro" id="IPR000812">
    <property type="entry name" value="TFIIB"/>
</dbReference>
<evidence type="ECO:0000256" key="1">
    <source>
        <dbReference type="ARBA" id="ARBA00010857"/>
    </source>
</evidence>
<comment type="function">
    <text evidence="9 10">Stabilizes TBP binding to an archaeal box-A promoter. Also responsible for recruiting RNA polymerase II to the pre-initiation complex (DNA-TBP-TFIIB).</text>
</comment>
<dbReference type="PROSITE" id="PS51134">
    <property type="entry name" value="ZF_TFIIB"/>
    <property type="match status" value="1"/>
</dbReference>
<dbReference type="Proteomes" id="UP000199126">
    <property type="component" value="Unassembled WGS sequence"/>
</dbReference>
<keyword evidence="8 10" id="KW-0804">Transcription</keyword>
<dbReference type="PANTHER" id="PTHR11618">
    <property type="entry name" value="TRANSCRIPTION INITIATION FACTOR IIB-RELATED"/>
    <property type="match status" value="1"/>
</dbReference>
<evidence type="ECO:0000256" key="4">
    <source>
        <dbReference type="ARBA" id="ARBA00022737"/>
    </source>
</evidence>
<evidence type="ECO:0000256" key="2">
    <source>
        <dbReference type="ARBA" id="ARBA00013932"/>
    </source>
</evidence>
<evidence type="ECO:0000259" key="13">
    <source>
        <dbReference type="PROSITE" id="PS51134"/>
    </source>
</evidence>
<dbReference type="GO" id="GO:0003700">
    <property type="term" value="F:DNA-binding transcription factor activity"/>
    <property type="evidence" value="ECO:0007669"/>
    <property type="project" value="UniProtKB-UniRule"/>
</dbReference>
<keyword evidence="7 10" id="KW-0805">Transcription regulation</keyword>
<comment type="similarity">
    <text evidence="1 10">Belongs to the TFIIB family.</text>
</comment>
<dbReference type="GO" id="GO:0017025">
    <property type="term" value="F:TBP-class protein binding"/>
    <property type="evidence" value="ECO:0007669"/>
    <property type="project" value="InterPro"/>
</dbReference>
<dbReference type="SUPFAM" id="SSF57783">
    <property type="entry name" value="Zinc beta-ribbon"/>
    <property type="match status" value="1"/>
</dbReference>
<dbReference type="GO" id="GO:0003743">
    <property type="term" value="F:translation initiation factor activity"/>
    <property type="evidence" value="ECO:0007669"/>
    <property type="project" value="UniProtKB-KW"/>
</dbReference>
<organism evidence="14 15">
    <name type="scientific">Halogranum amylolyticum</name>
    <dbReference type="NCBI Taxonomy" id="660520"/>
    <lineage>
        <taxon>Archaea</taxon>
        <taxon>Methanobacteriati</taxon>
        <taxon>Methanobacteriota</taxon>
        <taxon>Stenosarchaea group</taxon>
        <taxon>Halobacteria</taxon>
        <taxon>Halobacteriales</taxon>
        <taxon>Haloferacaceae</taxon>
    </lineage>
</organism>
<evidence type="ECO:0000256" key="3">
    <source>
        <dbReference type="ARBA" id="ARBA00022723"/>
    </source>
</evidence>
<evidence type="ECO:0000313" key="14">
    <source>
        <dbReference type="EMBL" id="SEP12518.1"/>
    </source>
</evidence>
<dbReference type="FunFam" id="1.10.472.170:FF:000001">
    <property type="entry name" value="Transcription initiation factor IIB"/>
    <property type="match status" value="1"/>
</dbReference>
<evidence type="ECO:0000256" key="7">
    <source>
        <dbReference type="ARBA" id="ARBA00023015"/>
    </source>
</evidence>
<evidence type="ECO:0000256" key="8">
    <source>
        <dbReference type="ARBA" id="ARBA00023163"/>
    </source>
</evidence>
<dbReference type="Gene3D" id="1.10.472.10">
    <property type="entry name" value="Cyclin-like"/>
    <property type="match status" value="1"/>
</dbReference>
<evidence type="ECO:0000256" key="6">
    <source>
        <dbReference type="ARBA" id="ARBA00022833"/>
    </source>
</evidence>
<dbReference type="GO" id="GO:0097550">
    <property type="term" value="C:transcription preinitiation complex"/>
    <property type="evidence" value="ECO:0007669"/>
    <property type="project" value="TreeGrafter"/>
</dbReference>
<dbReference type="InterPro" id="IPR023484">
    <property type="entry name" value="TFIIB_arc"/>
</dbReference>
<dbReference type="PANTHER" id="PTHR11618:SF13">
    <property type="entry name" value="TRANSCRIPTION INITIATION FACTOR IIB"/>
    <property type="match status" value="1"/>
</dbReference>
<dbReference type="OrthoDB" id="7429at2157"/>
<feature type="repeat" description="1" evidence="10">
    <location>
        <begin position="138"/>
        <end position="221"/>
    </location>
</feature>
<dbReference type="FunFam" id="1.10.472.10:FF:000023">
    <property type="entry name" value="Transcription initiation factor IIB"/>
    <property type="match status" value="1"/>
</dbReference>
<dbReference type="InterPro" id="IPR013137">
    <property type="entry name" value="Znf_TFIIB"/>
</dbReference>